<gene>
    <name evidence="5" type="ORF">CISIN_1g039385mg</name>
</gene>
<evidence type="ECO:0000256" key="3">
    <source>
        <dbReference type="PROSITE-ProRule" id="PRU00703"/>
    </source>
</evidence>
<dbReference type="EMBL" id="KK785138">
    <property type="protein sequence ID" value="KDO48603.1"/>
    <property type="molecule type" value="Genomic_DNA"/>
</dbReference>
<evidence type="ECO:0000313" key="5">
    <source>
        <dbReference type="EMBL" id="KDO48603.1"/>
    </source>
</evidence>
<dbReference type="PROSITE" id="PS51371">
    <property type="entry name" value="CBS"/>
    <property type="match status" value="1"/>
</dbReference>
<dbReference type="SMART" id="SM00116">
    <property type="entry name" value="CBS"/>
    <property type="match status" value="1"/>
</dbReference>
<dbReference type="Pfam" id="PF00571">
    <property type="entry name" value="CBS"/>
    <property type="match status" value="1"/>
</dbReference>
<dbReference type="STRING" id="2711.A0A067E0I1"/>
<dbReference type="Gene3D" id="3.10.580.10">
    <property type="entry name" value="CBS-domain"/>
    <property type="match status" value="1"/>
</dbReference>
<evidence type="ECO:0000313" key="6">
    <source>
        <dbReference type="Proteomes" id="UP000027120"/>
    </source>
</evidence>
<dbReference type="InterPro" id="IPR050511">
    <property type="entry name" value="AMPK_gamma/SDS23_families"/>
</dbReference>
<sequence length="126" mass="14374">MFWYKKPNVERNSISLGNGWRLIGTFSASDLRGCHYAVLQTWLPLTALEFTQQVLTSPLFSESNTTQQRELLTCQVDSPLSEVIGKALTKHVHRVWVVDQQRLLLGLVSLTDMIRVLRTSILADFQ</sequence>
<keyword evidence="1" id="KW-0677">Repeat</keyword>
<keyword evidence="2 3" id="KW-0129">CBS domain</keyword>
<name>A0A067E0I1_CITSI</name>
<dbReference type="AlphaFoldDB" id="A0A067E0I1"/>
<evidence type="ECO:0000256" key="2">
    <source>
        <dbReference type="ARBA" id="ARBA00023122"/>
    </source>
</evidence>
<protein>
    <recommendedName>
        <fullName evidence="4">CBS domain-containing protein</fullName>
    </recommendedName>
</protein>
<organism evidence="5 6">
    <name type="scientific">Citrus sinensis</name>
    <name type="common">Sweet orange</name>
    <name type="synonym">Citrus aurantium var. sinensis</name>
    <dbReference type="NCBI Taxonomy" id="2711"/>
    <lineage>
        <taxon>Eukaryota</taxon>
        <taxon>Viridiplantae</taxon>
        <taxon>Streptophyta</taxon>
        <taxon>Embryophyta</taxon>
        <taxon>Tracheophyta</taxon>
        <taxon>Spermatophyta</taxon>
        <taxon>Magnoliopsida</taxon>
        <taxon>eudicotyledons</taxon>
        <taxon>Gunneridae</taxon>
        <taxon>Pentapetalae</taxon>
        <taxon>rosids</taxon>
        <taxon>malvids</taxon>
        <taxon>Sapindales</taxon>
        <taxon>Rutaceae</taxon>
        <taxon>Aurantioideae</taxon>
        <taxon>Citrus</taxon>
    </lineage>
</organism>
<dbReference type="SUPFAM" id="SSF54631">
    <property type="entry name" value="CBS-domain pair"/>
    <property type="match status" value="1"/>
</dbReference>
<dbReference type="Proteomes" id="UP000027120">
    <property type="component" value="Unassembled WGS sequence"/>
</dbReference>
<dbReference type="PANTHER" id="PTHR13780">
    <property type="entry name" value="AMP-ACTIVATED PROTEIN KINASE, GAMMA REGULATORY SUBUNIT"/>
    <property type="match status" value="1"/>
</dbReference>
<keyword evidence="6" id="KW-1185">Reference proteome</keyword>
<feature type="domain" description="CBS" evidence="4">
    <location>
        <begin position="67"/>
        <end position="125"/>
    </location>
</feature>
<evidence type="ECO:0000256" key="1">
    <source>
        <dbReference type="ARBA" id="ARBA00022737"/>
    </source>
</evidence>
<dbReference type="InterPro" id="IPR000644">
    <property type="entry name" value="CBS_dom"/>
</dbReference>
<accession>A0A067E0I1</accession>
<reference evidence="5 6" key="1">
    <citation type="submission" date="2014-04" db="EMBL/GenBank/DDBJ databases">
        <authorList>
            <consortium name="International Citrus Genome Consortium"/>
            <person name="Gmitter F."/>
            <person name="Chen C."/>
            <person name="Farmerie W."/>
            <person name="Harkins T."/>
            <person name="Desany B."/>
            <person name="Mohiuddin M."/>
            <person name="Kodira C."/>
            <person name="Borodovsky M."/>
            <person name="Lomsadze A."/>
            <person name="Burns P."/>
            <person name="Jenkins J."/>
            <person name="Prochnik S."/>
            <person name="Shu S."/>
            <person name="Chapman J."/>
            <person name="Pitluck S."/>
            <person name="Schmutz J."/>
            <person name="Rokhsar D."/>
        </authorList>
    </citation>
    <scope>NUCLEOTIDE SEQUENCE</scope>
</reference>
<proteinExistence type="predicted"/>
<evidence type="ECO:0000259" key="4">
    <source>
        <dbReference type="PROSITE" id="PS51371"/>
    </source>
</evidence>
<dbReference type="PANTHER" id="PTHR13780:SF101">
    <property type="entry name" value="SNF1-RELATED PROTEIN KINASE REGULATORY SUBUNIT GAMMA-LIKE PV42A"/>
    <property type="match status" value="1"/>
</dbReference>
<dbReference type="InterPro" id="IPR046342">
    <property type="entry name" value="CBS_dom_sf"/>
</dbReference>